<dbReference type="AlphaFoldDB" id="A0AB74ULI6"/>
<evidence type="ECO:0000256" key="4">
    <source>
        <dbReference type="ARBA" id="ARBA00022847"/>
    </source>
</evidence>
<dbReference type="GO" id="GO:0015086">
    <property type="term" value="F:cadmium ion transmembrane transporter activity"/>
    <property type="evidence" value="ECO:0007669"/>
    <property type="project" value="TreeGrafter"/>
</dbReference>
<dbReference type="PANTHER" id="PTHR11706:SF33">
    <property type="entry name" value="NATURAL RESISTANCE-ASSOCIATED MACROPHAGE PROTEIN 2"/>
    <property type="match status" value="1"/>
</dbReference>
<feature type="transmembrane region" description="Helical" evidence="8">
    <location>
        <begin position="102"/>
        <end position="120"/>
    </location>
</feature>
<evidence type="ECO:0000256" key="8">
    <source>
        <dbReference type="SAM" id="Phobius"/>
    </source>
</evidence>
<keyword evidence="2" id="KW-0813">Transport</keyword>
<feature type="transmembrane region" description="Helical" evidence="8">
    <location>
        <begin position="307"/>
        <end position="331"/>
    </location>
</feature>
<gene>
    <name evidence="9" type="ORF">ACFYG5_13060</name>
</gene>
<feature type="transmembrane region" description="Helical" evidence="8">
    <location>
        <begin position="166"/>
        <end position="189"/>
    </location>
</feature>
<feature type="transmembrane region" description="Helical" evidence="8">
    <location>
        <begin position="260"/>
        <end position="282"/>
    </location>
</feature>
<evidence type="ECO:0000256" key="3">
    <source>
        <dbReference type="ARBA" id="ARBA00022692"/>
    </source>
</evidence>
<feature type="transmembrane region" description="Helical" evidence="8">
    <location>
        <begin position="132"/>
        <end position="154"/>
    </location>
</feature>
<protein>
    <submittedName>
        <fullName evidence="9">NRAMP family divalent metal transporter</fullName>
    </submittedName>
</protein>
<feature type="region of interest" description="Disordered" evidence="7">
    <location>
        <begin position="1"/>
        <end position="25"/>
    </location>
</feature>
<dbReference type="GO" id="GO:0015293">
    <property type="term" value="F:symporter activity"/>
    <property type="evidence" value="ECO:0007669"/>
    <property type="project" value="UniProtKB-KW"/>
</dbReference>
<feature type="transmembrane region" description="Helical" evidence="8">
    <location>
        <begin position="418"/>
        <end position="437"/>
    </location>
</feature>
<feature type="transmembrane region" description="Helical" evidence="8">
    <location>
        <begin position="352"/>
        <end position="371"/>
    </location>
</feature>
<sequence length="439" mass="46270">MKKTPAGTATVPSGRRNTEDGGTEKPLWANLSAGLVTGAADDDPSGIATYSQVGAAFGYGMLWCILVTMPLMIAIQAVSAGIGRVTGHGLMDGMRKYYPHPLVYALTASLVIANVINLAADIGAMGAALKLLIGGPALIYAAGFALLSLVLQVFIPFTRYAPILKLLTLSLFAYVATVLVIDVPWLAVLKSLVLPPITWNASYAVGLVALLGTTISPYLFCWQAAQEVEEMESSKRRKPLRRAPKQAPSALRRIGIDTTVGMIFSNLISFFIILAAAVVLHAHGKVDIQTSAEAAAALRPLAGDMAFALFAAGIIGTGLLAVPVLAGATAYAAAGAFGQRSGLEYKPQNARFFYGVLIVASLAGIALNLTPLDPIKALYWSAVINGVTAVPLMVVMMLMGSRRKVMGKFTMPWPLRIFGWLATAAMATAAVVMFVTWGK</sequence>
<comment type="subcellular location">
    <subcellularLocation>
        <location evidence="1">Membrane</location>
        <topology evidence="1">Multi-pass membrane protein</topology>
    </subcellularLocation>
</comment>
<dbReference type="RefSeq" id="WP_395116432.1">
    <property type="nucleotide sequence ID" value="NZ_CP170721.1"/>
</dbReference>
<feature type="transmembrane region" description="Helical" evidence="8">
    <location>
        <begin position="201"/>
        <end position="221"/>
    </location>
</feature>
<dbReference type="EMBL" id="CP170721">
    <property type="protein sequence ID" value="XIA17491.1"/>
    <property type="molecule type" value="Genomic_DNA"/>
</dbReference>
<name>A0AB74ULI6_9GAMM</name>
<feature type="transmembrane region" description="Helical" evidence="8">
    <location>
        <begin position="377"/>
        <end position="398"/>
    </location>
</feature>
<dbReference type="PANTHER" id="PTHR11706">
    <property type="entry name" value="SOLUTE CARRIER PROTEIN FAMILY 11 MEMBER"/>
    <property type="match status" value="1"/>
</dbReference>
<feature type="transmembrane region" description="Helical" evidence="8">
    <location>
        <begin position="60"/>
        <end position="82"/>
    </location>
</feature>
<proteinExistence type="predicted"/>
<dbReference type="GO" id="GO:0005384">
    <property type="term" value="F:manganese ion transmembrane transporter activity"/>
    <property type="evidence" value="ECO:0007669"/>
    <property type="project" value="TreeGrafter"/>
</dbReference>
<organism evidence="9">
    <name type="scientific">Rhodanobacter sp. FW102-FHT14D07</name>
    <dbReference type="NCBI Taxonomy" id="3351462"/>
    <lineage>
        <taxon>Bacteria</taxon>
        <taxon>Pseudomonadati</taxon>
        <taxon>Pseudomonadota</taxon>
        <taxon>Gammaproteobacteria</taxon>
        <taxon>Lysobacterales</taxon>
        <taxon>Rhodanobacteraceae</taxon>
        <taxon>Rhodanobacter</taxon>
    </lineage>
</organism>
<dbReference type="GO" id="GO:0005886">
    <property type="term" value="C:plasma membrane"/>
    <property type="evidence" value="ECO:0007669"/>
    <property type="project" value="TreeGrafter"/>
</dbReference>
<evidence type="ECO:0000256" key="6">
    <source>
        <dbReference type="ARBA" id="ARBA00023136"/>
    </source>
</evidence>
<keyword evidence="3 8" id="KW-0812">Transmembrane</keyword>
<keyword evidence="6 8" id="KW-0472">Membrane</keyword>
<reference evidence="9" key="1">
    <citation type="submission" date="2024-10" db="EMBL/GenBank/DDBJ databases">
        <authorList>
            <person name="Lesea H.P."/>
            <person name="Kuehl J.V."/>
            <person name="Chandonia J.-M."/>
        </authorList>
    </citation>
    <scope>NUCLEOTIDE SEQUENCE</scope>
    <source>
        <strain evidence="9">FW102-FHT14D07</strain>
    </source>
</reference>
<dbReference type="Pfam" id="PF01566">
    <property type="entry name" value="Nramp"/>
    <property type="match status" value="1"/>
</dbReference>
<keyword evidence="4" id="KW-0769">Symport</keyword>
<evidence type="ECO:0000256" key="1">
    <source>
        <dbReference type="ARBA" id="ARBA00004141"/>
    </source>
</evidence>
<evidence type="ECO:0000256" key="7">
    <source>
        <dbReference type="SAM" id="MobiDB-lite"/>
    </source>
</evidence>
<keyword evidence="5 8" id="KW-1133">Transmembrane helix</keyword>
<evidence type="ECO:0000313" key="9">
    <source>
        <dbReference type="EMBL" id="XIA17491.1"/>
    </source>
</evidence>
<dbReference type="GO" id="GO:0034755">
    <property type="term" value="P:iron ion transmembrane transport"/>
    <property type="evidence" value="ECO:0007669"/>
    <property type="project" value="TreeGrafter"/>
</dbReference>
<evidence type="ECO:0000256" key="2">
    <source>
        <dbReference type="ARBA" id="ARBA00022448"/>
    </source>
</evidence>
<accession>A0AB74ULI6</accession>
<evidence type="ECO:0000256" key="5">
    <source>
        <dbReference type="ARBA" id="ARBA00022989"/>
    </source>
</evidence>
<dbReference type="InterPro" id="IPR001046">
    <property type="entry name" value="NRAMP_fam"/>
</dbReference>